<sequence length="65" mass="7597">MPIGFINNEERNPLNFNQAEWQQAKRIQQDPRTIKEAFQNCGAMEDLQRDLGNNIKSEIHSELLN</sequence>
<proteinExistence type="predicted"/>
<reference key="1">
    <citation type="submission" date="2017-08" db="EMBL/GenBank/DDBJ databases">
        <title>A dynamic microbial community with high functional redundancy inhabits the cold, oxic subseafloor aquifer.</title>
        <authorList>
            <person name="Tully B.J."/>
            <person name="Wheat C.G."/>
            <person name="Glazer B.T."/>
            <person name="Huber J.A."/>
        </authorList>
    </citation>
    <scope>NUCLEOTIDE SEQUENCE [LARGE SCALE GENOMIC DNA]</scope>
</reference>
<name>A0A2A4Z7X6_9PROT</name>
<protein>
    <submittedName>
        <fullName evidence="1">Uncharacterized protein</fullName>
    </submittedName>
</protein>
<reference evidence="1" key="2">
    <citation type="journal article" date="2018" name="ISME J.">
        <title>A dynamic microbial community with high functional redundancy inhabits the cold, oxic subseafloor aquifer.</title>
        <authorList>
            <person name="Tully B.J."/>
            <person name="Wheat C.G."/>
            <person name="Glazer B.T."/>
            <person name="Huber J.A."/>
        </authorList>
    </citation>
    <scope>NUCLEOTIDE SEQUENCE</scope>
    <source>
        <strain evidence="1">NORP83</strain>
    </source>
</reference>
<evidence type="ECO:0000313" key="1">
    <source>
        <dbReference type="EMBL" id="PCJ03082.1"/>
    </source>
</evidence>
<gene>
    <name evidence="1" type="ORF">COB13_03855</name>
</gene>
<dbReference type="AlphaFoldDB" id="A0A2A4Z7X6"/>
<organism evidence="1">
    <name type="scientific">OCS116 cluster bacterium</name>
    <dbReference type="NCBI Taxonomy" id="2030921"/>
    <lineage>
        <taxon>Bacteria</taxon>
        <taxon>Pseudomonadati</taxon>
        <taxon>Pseudomonadota</taxon>
        <taxon>Alphaproteobacteria</taxon>
        <taxon>OCS116 cluster</taxon>
    </lineage>
</organism>
<accession>A0A2A4Z7X6</accession>
<comment type="caution">
    <text evidence="1">The sequence shown here is derived from an EMBL/GenBank/DDBJ whole genome shotgun (WGS) entry which is preliminary data.</text>
</comment>
<dbReference type="EMBL" id="NVUS01000003">
    <property type="protein sequence ID" value="PCJ03082.1"/>
    <property type="molecule type" value="Genomic_DNA"/>
</dbReference>